<evidence type="ECO:0000313" key="2">
    <source>
        <dbReference type="EMBL" id="ODM18066.1"/>
    </source>
</evidence>
<dbReference type="PANTHER" id="PTHR33223">
    <property type="entry name" value="CCHC-TYPE DOMAIN-CONTAINING PROTEIN"/>
    <property type="match status" value="1"/>
</dbReference>
<evidence type="ECO:0000313" key="3">
    <source>
        <dbReference type="Proteomes" id="UP000094569"/>
    </source>
</evidence>
<evidence type="ECO:0000259" key="1">
    <source>
        <dbReference type="Pfam" id="PF03732"/>
    </source>
</evidence>
<accession>A0A1E3BCE8</accession>
<dbReference type="Pfam" id="PF03732">
    <property type="entry name" value="Retrotrans_gag"/>
    <property type="match status" value="1"/>
</dbReference>
<keyword evidence="3" id="KW-1185">Reference proteome</keyword>
<sequence>MLSLAPKNFYGSKPDMEDADEFIDEVEQYVLSGHGNLSSEEMATKQDIIEPDLIRVFRYHLEGQARRWYYTTPKELRRSWPNLKSLFLATFPSRALEMDEYKKGLRREFGSLEQLPNESVSDYMYRWEVLARQIQCLKAGVSDPDFLIGQACTGIKDMELSQHILSIAGGSEEIPFSRLRRFSNLIEAEKVGMERRGIHPKLNKPQKPSRVSTVDCASSLRVVGSNTFG</sequence>
<dbReference type="EMBL" id="JXNT01000007">
    <property type="protein sequence ID" value="ODM18066.1"/>
    <property type="molecule type" value="Genomic_DNA"/>
</dbReference>
<name>A0A1E3BCE8_ASPCR</name>
<proteinExistence type="predicted"/>
<feature type="domain" description="Retrotransposon gag" evidence="1">
    <location>
        <begin position="56"/>
        <end position="149"/>
    </location>
</feature>
<dbReference type="InterPro" id="IPR005162">
    <property type="entry name" value="Retrotrans_gag_dom"/>
</dbReference>
<dbReference type="Proteomes" id="UP000094569">
    <property type="component" value="Unassembled WGS sequence"/>
</dbReference>
<dbReference type="OrthoDB" id="1305535at2759"/>
<dbReference type="PANTHER" id="PTHR33223:SF6">
    <property type="entry name" value="CCHC-TYPE DOMAIN-CONTAINING PROTEIN"/>
    <property type="match status" value="1"/>
</dbReference>
<comment type="caution">
    <text evidence="2">The sequence shown here is derived from an EMBL/GenBank/DDBJ whole genome shotgun (WGS) entry which is preliminary data.</text>
</comment>
<reference evidence="2 3" key="1">
    <citation type="journal article" date="2016" name="BMC Genomics">
        <title>Comparative genomic and transcriptomic analyses of the Fuzhuan brick tea-fermentation fungus Aspergillus cristatus.</title>
        <authorList>
            <person name="Ge Y."/>
            <person name="Wang Y."/>
            <person name="Liu Y."/>
            <person name="Tan Y."/>
            <person name="Ren X."/>
            <person name="Zhang X."/>
            <person name="Hyde K.D."/>
            <person name="Liu Y."/>
            <person name="Liu Z."/>
        </authorList>
    </citation>
    <scope>NUCLEOTIDE SEQUENCE [LARGE SCALE GENOMIC DNA]</scope>
    <source>
        <strain evidence="2 3">GZAAS20.1005</strain>
    </source>
</reference>
<protein>
    <recommendedName>
        <fullName evidence="1">Retrotransposon gag domain-containing protein</fullName>
    </recommendedName>
</protein>
<gene>
    <name evidence="2" type="ORF">SI65_06854</name>
</gene>
<organism evidence="2 3">
    <name type="scientific">Aspergillus cristatus</name>
    <name type="common">Chinese Fuzhuan brick tea-fermentation fungus</name>
    <name type="synonym">Eurotium cristatum</name>
    <dbReference type="NCBI Taxonomy" id="573508"/>
    <lineage>
        <taxon>Eukaryota</taxon>
        <taxon>Fungi</taxon>
        <taxon>Dikarya</taxon>
        <taxon>Ascomycota</taxon>
        <taxon>Pezizomycotina</taxon>
        <taxon>Eurotiomycetes</taxon>
        <taxon>Eurotiomycetidae</taxon>
        <taxon>Eurotiales</taxon>
        <taxon>Aspergillaceae</taxon>
        <taxon>Aspergillus</taxon>
        <taxon>Aspergillus subgen. Aspergillus</taxon>
    </lineage>
</organism>
<dbReference type="AlphaFoldDB" id="A0A1E3BCE8"/>
<dbReference type="VEuPathDB" id="FungiDB:SI65_06854"/>